<evidence type="ECO:0000313" key="1">
    <source>
        <dbReference type="EMBL" id="GAN33371.1"/>
    </source>
</evidence>
<protein>
    <recommendedName>
        <fullName evidence="3">Methyltransferase, TIGR04325 family</fullName>
    </recommendedName>
</protein>
<dbReference type="NCBIfam" id="TIGR04325">
    <property type="entry name" value="MTase_LIC12133"/>
    <property type="match status" value="1"/>
</dbReference>
<keyword evidence="2" id="KW-1185">Reference proteome</keyword>
<accession>A0ABQ0JX83</accession>
<dbReference type="Gene3D" id="3.90.550.10">
    <property type="entry name" value="Spore Coat Polysaccharide Biosynthesis Protein SpsA, Chain A"/>
    <property type="match status" value="1"/>
</dbReference>
<dbReference type="InterPro" id="IPR027612">
    <property type="entry name" value="Put_MTase_LIC12133"/>
</dbReference>
<proteinExistence type="predicted"/>
<dbReference type="Proteomes" id="UP000032309">
    <property type="component" value="Unassembled WGS sequence"/>
</dbReference>
<organism evidence="1 2">
    <name type="scientific">Candidatus Brocadia sinica JPN1</name>
    <dbReference type="NCBI Taxonomy" id="1197129"/>
    <lineage>
        <taxon>Bacteria</taxon>
        <taxon>Pseudomonadati</taxon>
        <taxon>Planctomycetota</taxon>
        <taxon>Candidatus Brocadiia</taxon>
        <taxon>Candidatus Brocadiales</taxon>
        <taxon>Candidatus Brocadiaceae</taxon>
        <taxon>Candidatus Brocadia</taxon>
    </lineage>
</organism>
<dbReference type="EMBL" id="BAFN01000001">
    <property type="protein sequence ID" value="GAN33371.1"/>
    <property type="molecule type" value="Genomic_DNA"/>
</dbReference>
<comment type="caution">
    <text evidence="1">The sequence shown here is derived from an EMBL/GenBank/DDBJ whole genome shotgun (WGS) entry which is preliminary data.</text>
</comment>
<dbReference type="SUPFAM" id="SSF53448">
    <property type="entry name" value="Nucleotide-diphospho-sugar transferases"/>
    <property type="match status" value="1"/>
</dbReference>
<evidence type="ECO:0000313" key="2">
    <source>
        <dbReference type="Proteomes" id="UP000032309"/>
    </source>
</evidence>
<name>A0ABQ0JX83_9BACT</name>
<dbReference type="InterPro" id="IPR029044">
    <property type="entry name" value="Nucleotide-diphossugar_trans"/>
</dbReference>
<evidence type="ECO:0008006" key="3">
    <source>
        <dbReference type="Google" id="ProtNLM"/>
    </source>
</evidence>
<gene>
    <name evidence="1" type="ORF">BROSI_A1891</name>
</gene>
<reference evidence="2" key="1">
    <citation type="journal article" date="2015" name="Genome Announc.">
        <title>Draft Genome Sequence of an Anaerobic Ammonium-Oxidizing Bacterium, "Candidatus Brocadia sinica".</title>
        <authorList>
            <person name="Oshiki M."/>
            <person name="Shinyako-Hata K."/>
            <person name="Satoh H."/>
            <person name="Okabe S."/>
        </authorList>
    </citation>
    <scope>NUCLEOTIDE SEQUENCE [LARGE SCALE GENOMIC DNA]</scope>
    <source>
        <strain evidence="2">JPN1</strain>
    </source>
</reference>
<sequence>MKLAPIALFVYNRPYHLRQSVEALKKNELAESSELFVFSDGPKSEVDKEKVLAVRKYIKTISGFKSVNIVEREQNLGLGNSIITGVTEIINRYSRIIVLEDDMISSPYFLRFMNEALEFYEDEEKVASIHGYIYPVKSQLPETFFLRGADCWGWATWKKGWNLFETDGSKLLYELKKNNLLRKFDLNGTYPYTRMLKDQAKGKNHSWAIRWYASLFLKEKLTLYPGMSLIHNTGNDESGTHCSATDIFNTAIAKKPIRIEHIPIIENESALKIFEDYFRTNKFSSVSLFGKIFGKVSKICKKTTIGQIIREITPPVIFKIYKNKTAKYGFFGNYSDWEAAKKASAGYDSEIILKKVTDALLKVKNGEASGERDSVLFDKVQYSWPLLGGLLWIASRNNNRLTLLDFGGSLGTSYFQNKLFLSHLSELKWCIVEQEHFVQVGKKFFENDNLKFYFDFNECIIKENPQAILLSSVLQYIPYPYALLETIIKNRFEHIIIDRTPFLQRGGDRITVQKVPPEIYDASYPAWFFNLTNFLNFFSEKYQLIVDFESADKSNIRFSSFMGFIFELKNR</sequence>